<gene>
    <name evidence="3" type="ORF">MNEG_3748</name>
</gene>
<protein>
    <submittedName>
        <fullName evidence="3">Uncharacterized protein</fullName>
    </submittedName>
</protein>
<keyword evidence="2" id="KW-0472">Membrane</keyword>
<feature type="transmembrane region" description="Helical" evidence="2">
    <location>
        <begin position="446"/>
        <end position="467"/>
    </location>
</feature>
<dbReference type="GeneID" id="25736626"/>
<keyword evidence="2" id="KW-1133">Transmembrane helix</keyword>
<feature type="region of interest" description="Disordered" evidence="1">
    <location>
        <begin position="1"/>
        <end position="20"/>
    </location>
</feature>
<feature type="region of interest" description="Disordered" evidence="1">
    <location>
        <begin position="147"/>
        <end position="171"/>
    </location>
</feature>
<feature type="transmembrane region" description="Helical" evidence="2">
    <location>
        <begin position="479"/>
        <end position="501"/>
    </location>
</feature>
<evidence type="ECO:0000256" key="2">
    <source>
        <dbReference type="SAM" id="Phobius"/>
    </source>
</evidence>
<feature type="transmembrane region" description="Helical" evidence="2">
    <location>
        <begin position="387"/>
        <end position="406"/>
    </location>
</feature>
<evidence type="ECO:0000313" key="4">
    <source>
        <dbReference type="Proteomes" id="UP000054498"/>
    </source>
</evidence>
<reference evidence="3 4" key="1">
    <citation type="journal article" date="2013" name="BMC Genomics">
        <title>Reconstruction of the lipid metabolism for the microalga Monoraphidium neglectum from its genome sequence reveals characteristics suitable for biofuel production.</title>
        <authorList>
            <person name="Bogen C."/>
            <person name="Al-Dilaimi A."/>
            <person name="Albersmeier A."/>
            <person name="Wichmann J."/>
            <person name="Grundmann M."/>
            <person name="Rupp O."/>
            <person name="Lauersen K.J."/>
            <person name="Blifernez-Klassen O."/>
            <person name="Kalinowski J."/>
            <person name="Goesmann A."/>
            <person name="Mussgnug J.H."/>
            <person name="Kruse O."/>
        </authorList>
    </citation>
    <scope>NUCLEOTIDE SEQUENCE [LARGE SCALE GENOMIC DNA]</scope>
    <source>
        <strain evidence="3 4">SAG 48.87</strain>
    </source>
</reference>
<evidence type="ECO:0000313" key="3">
    <source>
        <dbReference type="EMBL" id="KIZ04206.1"/>
    </source>
</evidence>
<dbReference type="AlphaFoldDB" id="A0A0D2NGR9"/>
<dbReference type="RefSeq" id="XP_013903225.1">
    <property type="nucleotide sequence ID" value="XM_014047771.1"/>
</dbReference>
<evidence type="ECO:0000256" key="1">
    <source>
        <dbReference type="SAM" id="MobiDB-lite"/>
    </source>
</evidence>
<dbReference type="EMBL" id="KK100706">
    <property type="protein sequence ID" value="KIZ04206.1"/>
    <property type="molecule type" value="Genomic_DNA"/>
</dbReference>
<feature type="transmembrane region" description="Helical" evidence="2">
    <location>
        <begin position="269"/>
        <end position="290"/>
    </location>
</feature>
<dbReference type="KEGG" id="mng:MNEG_3748"/>
<organism evidence="3 4">
    <name type="scientific">Monoraphidium neglectum</name>
    <dbReference type="NCBI Taxonomy" id="145388"/>
    <lineage>
        <taxon>Eukaryota</taxon>
        <taxon>Viridiplantae</taxon>
        <taxon>Chlorophyta</taxon>
        <taxon>core chlorophytes</taxon>
        <taxon>Chlorophyceae</taxon>
        <taxon>CS clade</taxon>
        <taxon>Sphaeropleales</taxon>
        <taxon>Selenastraceae</taxon>
        <taxon>Monoraphidium</taxon>
    </lineage>
</organism>
<sequence length="593" mass="60368">MYARHRFPAERNAGDGGAGMSDTLAEFEAGDWKLERRWRLLAFDGQGVVVADYDFKGGRVHSLERSASVASHVVVVTAASVAANGGPPAPAAPPNVRALVLPVDLAAPAVAHAALRWQCGAAPGRGTAAAGEVPLQEGTTHLAVAEAAQSPAQGGRRQMKTGGVRGDEGDGGNAAGRDARLLYVGTLVGGAAAACGSRLWVQAVVTDAAGNTSASSWREAARSPDAAAGAHAAGFEGQSALERPGLRAALMIAPLDWPLVTRLAEVAGWAFHLVVLILLPSCLAGPILSVHARLAQALPLTPGCAGRRCGAALARRAGSGGESGGLAALGAADEGSVVAAGPRRQGGGGSCGLAAVKGVVVNGGRLILLLCLWPVKTMAEFWARTNAVGPGCLAAALAFNLLLLTGPWHLAHLSGGEAGLGALFPWGLLMRPAGGGFMVYECADPSIPGMVFIWVALVPLTVWLALVSNTYARDDRKPAPAWATALVSAALLVPAALWVKLALRLGLTYGPSALLVSPFIGWVPPLALCWLLLSWRRPSVAAAPLAQPNLAPTTAARADAGRSAGPGLPEGTQGEACALLSRVSSHRSSQLES</sequence>
<dbReference type="Proteomes" id="UP000054498">
    <property type="component" value="Unassembled WGS sequence"/>
</dbReference>
<name>A0A0D2NGR9_9CHLO</name>
<feature type="transmembrane region" description="Helical" evidence="2">
    <location>
        <begin position="513"/>
        <end position="533"/>
    </location>
</feature>
<keyword evidence="2" id="KW-0812">Transmembrane</keyword>
<keyword evidence="4" id="KW-1185">Reference proteome</keyword>
<dbReference type="OrthoDB" id="552315at2759"/>
<proteinExistence type="predicted"/>
<accession>A0A0D2NGR9</accession>